<dbReference type="Proteomes" id="UP000886191">
    <property type="component" value="Unassembled WGS sequence"/>
</dbReference>
<keyword evidence="6 8" id="KW-0472">Membrane</keyword>
<proteinExistence type="inferred from homology"/>
<dbReference type="SUPFAM" id="SSF56935">
    <property type="entry name" value="Porins"/>
    <property type="match status" value="1"/>
</dbReference>
<comment type="subcellular location">
    <subcellularLocation>
        <location evidence="1 8">Cell outer membrane</location>
        <topology evidence="1 8">Multi-pass membrane protein</topology>
    </subcellularLocation>
</comment>
<dbReference type="InterPro" id="IPR023996">
    <property type="entry name" value="TonB-dep_OMP_SusC/RagA"/>
</dbReference>
<dbReference type="Pfam" id="PF00593">
    <property type="entry name" value="TonB_dep_Rec_b-barrel"/>
    <property type="match status" value="1"/>
</dbReference>
<keyword evidence="13" id="KW-0675">Receptor</keyword>
<comment type="caution">
    <text evidence="13">The sequence shown here is derived from an EMBL/GenBank/DDBJ whole genome shotgun (WGS) entry which is preliminary data.</text>
</comment>
<dbReference type="SUPFAM" id="SSF49464">
    <property type="entry name" value="Carboxypeptidase regulatory domain-like"/>
    <property type="match status" value="1"/>
</dbReference>
<dbReference type="InterPro" id="IPR012910">
    <property type="entry name" value="Plug_dom"/>
</dbReference>
<evidence type="ECO:0000256" key="5">
    <source>
        <dbReference type="ARBA" id="ARBA00023077"/>
    </source>
</evidence>
<dbReference type="InterPro" id="IPR000531">
    <property type="entry name" value="Beta-barrel_TonB"/>
</dbReference>
<dbReference type="EMBL" id="DRGL01000069">
    <property type="protein sequence ID" value="HEA22870.1"/>
    <property type="molecule type" value="Genomic_DNA"/>
</dbReference>
<evidence type="ECO:0000259" key="12">
    <source>
        <dbReference type="Pfam" id="PF07715"/>
    </source>
</evidence>
<evidence type="ECO:0000256" key="7">
    <source>
        <dbReference type="ARBA" id="ARBA00023237"/>
    </source>
</evidence>
<evidence type="ECO:0000313" key="13">
    <source>
        <dbReference type="EMBL" id="HEA22870.1"/>
    </source>
</evidence>
<keyword evidence="7 8" id="KW-0998">Cell outer membrane</keyword>
<dbReference type="InterPro" id="IPR037066">
    <property type="entry name" value="Plug_dom_sf"/>
</dbReference>
<dbReference type="InterPro" id="IPR039426">
    <property type="entry name" value="TonB-dep_rcpt-like"/>
</dbReference>
<accession>A0A831QT92</accession>
<feature type="domain" description="TonB-dependent receptor plug" evidence="12">
    <location>
        <begin position="115"/>
        <end position="219"/>
    </location>
</feature>
<comment type="similarity">
    <text evidence="8 9">Belongs to the TonB-dependent receptor family.</text>
</comment>
<evidence type="ECO:0000256" key="3">
    <source>
        <dbReference type="ARBA" id="ARBA00022452"/>
    </source>
</evidence>
<evidence type="ECO:0000256" key="9">
    <source>
        <dbReference type="RuleBase" id="RU003357"/>
    </source>
</evidence>
<evidence type="ECO:0000256" key="4">
    <source>
        <dbReference type="ARBA" id="ARBA00022692"/>
    </source>
</evidence>
<keyword evidence="5 9" id="KW-0798">TonB box</keyword>
<feature type="signal peptide" evidence="10">
    <location>
        <begin position="1"/>
        <end position="21"/>
    </location>
</feature>
<evidence type="ECO:0000256" key="1">
    <source>
        <dbReference type="ARBA" id="ARBA00004571"/>
    </source>
</evidence>
<dbReference type="Pfam" id="PF13715">
    <property type="entry name" value="CarbopepD_reg_2"/>
    <property type="match status" value="1"/>
</dbReference>
<organism evidence="13">
    <name type="scientific">Pricia antarctica</name>
    <dbReference type="NCBI Taxonomy" id="641691"/>
    <lineage>
        <taxon>Bacteria</taxon>
        <taxon>Pseudomonadati</taxon>
        <taxon>Bacteroidota</taxon>
        <taxon>Flavobacteriia</taxon>
        <taxon>Flavobacteriales</taxon>
        <taxon>Flavobacteriaceae</taxon>
        <taxon>Pricia</taxon>
    </lineage>
</organism>
<dbReference type="GO" id="GO:0009279">
    <property type="term" value="C:cell outer membrane"/>
    <property type="evidence" value="ECO:0007669"/>
    <property type="project" value="UniProtKB-SubCell"/>
</dbReference>
<keyword evidence="10" id="KW-0732">Signal</keyword>
<keyword evidence="2 8" id="KW-0813">Transport</keyword>
<sequence length="1005" mass="109780">MKLKFLLLFLSLTSMQSVLHAQDNISISGTISDSQGPLPGASVVIKGSTTGTQTDFDGNYVLDAVPSDATLEISYIGYANQSVPVDGQTTINITLQEDAQALEEVVVVGYGTQQKEDITGSISVVDNEELTKQPNSNPLSSVQGKVSGVNITNSGRPGASPNVRIRGVGSVGNADPLYVVDGVLTNNISYLSSNDIESMSILKDASSAAIYGIRAANGVIVIKTKRGKGTGDDVSFTYEAFAGFQRVTDIPELANTAQYIELFNEKRAFEGNADRLSPTDYNADTDWFEEVIKKSALTTSHNISISGTSKKTQYYLGFGYFNQEGVLDAGRGINTGNDFRRLTGRAGLDIDLNDYFTFGGSVAYTDTQNNNSTEPFAQAYIVPPIFNPINPDGTYGSPDGVGNFANPRGTLDFSRQKAEGIRVLANVYAEIKPVESVAIRTSFSGDYSNNKSFNYTPVYRISQTQGSDISNLGRNYNENDNWLWENTITWTQTLGKHDLTLLGGFSQEERIFFGMNGSVQDVPFNGDDSLLYLNLGNTEQDQISDEGSKTRFQSLFGRVQYKFNGKYLLNATVRRDGSSNFSNDLNTDIFPSVGIGWIVSNENFLAESTIFNSLKLKASWGQLGNANVQRGFDITATDPVPAYFGGLPQIARSISEFSDPTIFWELVEEYDLGLEFTVLENKLSGEINYYNRTTSDAVFAVTQLASSGATNTQLLTNAGSFNNKGVEASLNWRDQVSDDFNYSIYGNVTTIKNEITEIIGSSFLNTGPALFGNPIVRLEEGVAIGSYYGLQTDGVVQTEAEAEALGSTVGAFKFNDLNGDGLIGEDDKSFLGSPIPDFTYGFGFNLNYINVDFGMDFQGVAGNEIYNFNKNSRFGNENWDLDFYENRWTPGSGVTDYPAPNSDQNTLRPSNFFVEKGDYFRIRNIQLGYTIPASILVRENPFWDTLRVYINAQNPFTAFEYTGFSPELNGGGVDNPPGGAVVNSGIDRNVYPISATYNLGVNLKF</sequence>
<protein>
    <submittedName>
        <fullName evidence="13">TonB-dependent receptor</fullName>
    </submittedName>
</protein>
<dbReference type="InterPro" id="IPR023997">
    <property type="entry name" value="TonB-dep_OMP_SusC/RagA_CS"/>
</dbReference>
<evidence type="ECO:0000256" key="10">
    <source>
        <dbReference type="SAM" id="SignalP"/>
    </source>
</evidence>
<dbReference type="AlphaFoldDB" id="A0A831QT92"/>
<dbReference type="NCBIfam" id="TIGR04056">
    <property type="entry name" value="OMP_RagA_SusC"/>
    <property type="match status" value="1"/>
</dbReference>
<evidence type="ECO:0000256" key="8">
    <source>
        <dbReference type="PROSITE-ProRule" id="PRU01360"/>
    </source>
</evidence>
<dbReference type="InterPro" id="IPR036942">
    <property type="entry name" value="Beta-barrel_TonB_sf"/>
</dbReference>
<reference evidence="13" key="1">
    <citation type="journal article" date="2020" name="mSystems">
        <title>Genome- and Community-Level Interaction Insights into Carbon Utilization and Element Cycling Functions of Hydrothermarchaeota in Hydrothermal Sediment.</title>
        <authorList>
            <person name="Zhou Z."/>
            <person name="Liu Y."/>
            <person name="Xu W."/>
            <person name="Pan J."/>
            <person name="Luo Z.H."/>
            <person name="Li M."/>
        </authorList>
    </citation>
    <scope>NUCLEOTIDE SEQUENCE [LARGE SCALE GENOMIC DNA]</scope>
    <source>
        <strain evidence="13">HyVt-345</strain>
    </source>
</reference>
<gene>
    <name evidence="13" type="ORF">ENH87_18400</name>
</gene>
<feature type="chain" id="PRO_5032911725" evidence="10">
    <location>
        <begin position="22"/>
        <end position="1005"/>
    </location>
</feature>
<keyword evidence="4 8" id="KW-0812">Transmembrane</keyword>
<feature type="domain" description="TonB-dependent receptor-like beta-barrel" evidence="11">
    <location>
        <begin position="402"/>
        <end position="954"/>
    </location>
</feature>
<dbReference type="PROSITE" id="PS52016">
    <property type="entry name" value="TONB_DEPENDENT_REC_3"/>
    <property type="match status" value="1"/>
</dbReference>
<evidence type="ECO:0000256" key="6">
    <source>
        <dbReference type="ARBA" id="ARBA00023136"/>
    </source>
</evidence>
<dbReference type="NCBIfam" id="TIGR04057">
    <property type="entry name" value="SusC_RagA_signa"/>
    <property type="match status" value="1"/>
</dbReference>
<dbReference type="Gene3D" id="2.40.170.20">
    <property type="entry name" value="TonB-dependent receptor, beta-barrel domain"/>
    <property type="match status" value="1"/>
</dbReference>
<name>A0A831QT92_9FLAO</name>
<dbReference type="Pfam" id="PF07715">
    <property type="entry name" value="Plug"/>
    <property type="match status" value="1"/>
</dbReference>
<dbReference type="Gene3D" id="2.170.130.10">
    <property type="entry name" value="TonB-dependent receptor, plug domain"/>
    <property type="match status" value="1"/>
</dbReference>
<dbReference type="Gene3D" id="2.60.40.1120">
    <property type="entry name" value="Carboxypeptidase-like, regulatory domain"/>
    <property type="match status" value="1"/>
</dbReference>
<keyword evidence="3 8" id="KW-1134">Transmembrane beta strand</keyword>
<dbReference type="InterPro" id="IPR008969">
    <property type="entry name" value="CarboxyPept-like_regulatory"/>
</dbReference>
<evidence type="ECO:0000259" key="11">
    <source>
        <dbReference type="Pfam" id="PF00593"/>
    </source>
</evidence>
<evidence type="ECO:0000256" key="2">
    <source>
        <dbReference type="ARBA" id="ARBA00022448"/>
    </source>
</evidence>